<gene>
    <name evidence="2" type="ORF">KMW28_18610</name>
</gene>
<keyword evidence="1" id="KW-0732">Signal</keyword>
<evidence type="ECO:0000313" key="2">
    <source>
        <dbReference type="EMBL" id="QWG01640.1"/>
    </source>
</evidence>
<dbReference type="AlphaFoldDB" id="A0AAX1N5Y6"/>
<protein>
    <submittedName>
        <fullName evidence="2">Outer membrane beta-barrel protein</fullName>
    </submittedName>
</protein>
<reference evidence="2 3" key="1">
    <citation type="submission" date="2021-05" db="EMBL/GenBank/DDBJ databases">
        <title>Comparative genomic studies on the polysaccharide-degrading batcterial strains of the Flammeovirga genus.</title>
        <authorList>
            <person name="Zewei F."/>
            <person name="Zheng Z."/>
            <person name="Yu L."/>
            <person name="Ruyue G."/>
            <person name="Yanhong M."/>
            <person name="Yuanyuan C."/>
            <person name="Jingyan G."/>
            <person name="Wenjun H."/>
        </authorList>
    </citation>
    <scope>NUCLEOTIDE SEQUENCE [LARGE SCALE GENOMIC DNA]</scope>
    <source>
        <strain evidence="2 3">NBRC:100898</strain>
    </source>
</reference>
<organism evidence="2 3">
    <name type="scientific">Flammeovirga yaeyamensis</name>
    <dbReference type="NCBI Taxonomy" id="367791"/>
    <lineage>
        <taxon>Bacteria</taxon>
        <taxon>Pseudomonadati</taxon>
        <taxon>Bacteroidota</taxon>
        <taxon>Cytophagia</taxon>
        <taxon>Cytophagales</taxon>
        <taxon>Flammeovirgaceae</taxon>
        <taxon>Flammeovirga</taxon>
    </lineage>
</organism>
<keyword evidence="3" id="KW-1185">Reference proteome</keyword>
<evidence type="ECO:0000313" key="3">
    <source>
        <dbReference type="Proteomes" id="UP000678679"/>
    </source>
</evidence>
<evidence type="ECO:0000256" key="1">
    <source>
        <dbReference type="SAM" id="SignalP"/>
    </source>
</evidence>
<dbReference type="KEGG" id="fya:KMW28_18610"/>
<sequence length="199" mass="22675">MTKKLNLFIAFLFCIYGTSFSQDIKKNTFFLTYSGLGQSVKSSFQTLDGGASYDGQDFFNLGLQYQRKLSRVIDLEAAIEYSEHTLETSYISGNGEHISFTSKENIIDIPVGVKFNILKYFYFNTGTVFSYDLNSEEYRDKQNGFGAYIGIGAQYHFNNGISIFANPYYKVRALVEIPSENYHYKLAERGVKFGLGYSF</sequence>
<dbReference type="RefSeq" id="WP_169666738.1">
    <property type="nucleotide sequence ID" value="NZ_CP076132.1"/>
</dbReference>
<dbReference type="InterPro" id="IPR011250">
    <property type="entry name" value="OMP/PagP_B-barrel"/>
</dbReference>
<accession>A0AAX1N5Y6</accession>
<dbReference type="Proteomes" id="UP000678679">
    <property type="component" value="Chromosome 1"/>
</dbReference>
<dbReference type="EMBL" id="CP076132">
    <property type="protein sequence ID" value="QWG01640.1"/>
    <property type="molecule type" value="Genomic_DNA"/>
</dbReference>
<dbReference type="SUPFAM" id="SSF56925">
    <property type="entry name" value="OMPA-like"/>
    <property type="match status" value="1"/>
</dbReference>
<feature type="chain" id="PRO_5043500164" evidence="1">
    <location>
        <begin position="22"/>
        <end position="199"/>
    </location>
</feature>
<feature type="signal peptide" evidence="1">
    <location>
        <begin position="1"/>
        <end position="21"/>
    </location>
</feature>
<name>A0AAX1N5Y6_9BACT</name>
<proteinExistence type="predicted"/>